<evidence type="ECO:0000313" key="5">
    <source>
        <dbReference type="EMBL" id="CAG9329214.1"/>
    </source>
</evidence>
<dbReference type="Pfam" id="PF01411">
    <property type="entry name" value="tRNA-synt_2c"/>
    <property type="match status" value="1"/>
</dbReference>
<evidence type="ECO:0000259" key="3">
    <source>
        <dbReference type="Pfam" id="PF01411"/>
    </source>
</evidence>
<dbReference type="InterPro" id="IPR009000">
    <property type="entry name" value="Transl_B-barrel_sf"/>
</dbReference>
<dbReference type="AlphaFoldDB" id="A0AAU9JVS8"/>
<reference evidence="5" key="1">
    <citation type="submission" date="2021-09" db="EMBL/GenBank/DDBJ databases">
        <authorList>
            <consortium name="AG Swart"/>
            <person name="Singh M."/>
            <person name="Singh A."/>
            <person name="Seah K."/>
            <person name="Emmerich C."/>
        </authorList>
    </citation>
    <scope>NUCLEOTIDE SEQUENCE</scope>
    <source>
        <strain evidence="5">ATCC30299</strain>
    </source>
</reference>
<comment type="similarity">
    <text evidence="2">Belongs to the class-II aminoacyl-tRNA synthetase family. Alax-L subfamily.</text>
</comment>
<proteinExistence type="inferred from homology"/>
<organism evidence="5 6">
    <name type="scientific">Blepharisma stoltei</name>
    <dbReference type="NCBI Taxonomy" id="1481888"/>
    <lineage>
        <taxon>Eukaryota</taxon>
        <taxon>Sar</taxon>
        <taxon>Alveolata</taxon>
        <taxon>Ciliophora</taxon>
        <taxon>Postciliodesmatophora</taxon>
        <taxon>Heterotrichea</taxon>
        <taxon>Heterotrichida</taxon>
        <taxon>Blepharismidae</taxon>
        <taxon>Blepharisma</taxon>
    </lineage>
</organism>
<dbReference type="InterPro" id="IPR018163">
    <property type="entry name" value="Thr/Ala-tRNA-synth_IIc_edit"/>
</dbReference>
<feature type="domain" description="Alanyl-tRNA synthetase class IIc N-terminal" evidence="3">
    <location>
        <begin position="41"/>
        <end position="109"/>
    </location>
</feature>
<dbReference type="Gene3D" id="2.40.30.130">
    <property type="match status" value="1"/>
</dbReference>
<dbReference type="PANTHER" id="PTHR43462:SF2">
    <property type="entry name" value="THREONYL AND ALANYL TRNA SYNTHETASE SECOND ADDITIONAL DOMAIN-CONTAINING PROTEIN"/>
    <property type="match status" value="1"/>
</dbReference>
<comment type="caution">
    <text evidence="5">The sequence shown here is derived from an EMBL/GenBank/DDBJ whole genome shotgun (WGS) entry which is preliminary data.</text>
</comment>
<dbReference type="GO" id="GO:0004813">
    <property type="term" value="F:alanine-tRNA ligase activity"/>
    <property type="evidence" value="ECO:0007669"/>
    <property type="project" value="InterPro"/>
</dbReference>
<dbReference type="InterPro" id="IPR051335">
    <property type="entry name" value="Alanyl-tRNA_Editing_Enzymes"/>
</dbReference>
<sequence>MLKIIFRMESTLVREFLQDSYKFACNSRILSSIQAPEGSWKIKLDRTVFHPQGGGQPSDSGFITQGEIKFQVATLENDKEDENIWHVGKYLGETVFDNSGEVIAEIDENQRRLFARLHSAGHLIDLAVHSLGYNLPPGKGFHFPRGAYVEYLALLPNEERDTAAPRINEVLEKLIAETEEGTSVRLYDYEEAKANFDIPSFFQPGKPIRIVKLCNADAGGPCGGTHVKHIREIGRAIVTKLQKKGKNLRVSYELADN</sequence>
<gene>
    <name evidence="5" type="ORF">BSTOLATCC_MIC48040</name>
</gene>
<name>A0AAU9JVS8_9CILI</name>
<evidence type="ECO:0008006" key="7">
    <source>
        <dbReference type="Google" id="ProtNLM"/>
    </source>
</evidence>
<dbReference type="GO" id="GO:0005524">
    <property type="term" value="F:ATP binding"/>
    <property type="evidence" value="ECO:0007669"/>
    <property type="project" value="InterPro"/>
</dbReference>
<dbReference type="SUPFAM" id="SSF50447">
    <property type="entry name" value="Translation proteins"/>
    <property type="match status" value="1"/>
</dbReference>
<comment type="cofactor">
    <cofactor evidence="1">
        <name>Zn(2+)</name>
        <dbReference type="ChEBI" id="CHEBI:29105"/>
    </cofactor>
</comment>
<keyword evidence="6" id="KW-1185">Reference proteome</keyword>
<accession>A0AAU9JVS8</accession>
<protein>
    <recommendedName>
        <fullName evidence="7">Alanyl-tRNA synthetase</fullName>
    </recommendedName>
</protein>
<dbReference type="PANTHER" id="PTHR43462">
    <property type="entry name" value="ALANYL-TRNA EDITING PROTEIN"/>
    <property type="match status" value="1"/>
</dbReference>
<evidence type="ECO:0000256" key="1">
    <source>
        <dbReference type="ARBA" id="ARBA00001947"/>
    </source>
</evidence>
<dbReference type="EMBL" id="CAJZBQ010000047">
    <property type="protein sequence ID" value="CAG9329214.1"/>
    <property type="molecule type" value="Genomic_DNA"/>
</dbReference>
<dbReference type="SUPFAM" id="SSF55186">
    <property type="entry name" value="ThrRS/AlaRS common domain"/>
    <property type="match status" value="1"/>
</dbReference>
<dbReference type="Pfam" id="PF07973">
    <property type="entry name" value="tRNA_SAD"/>
    <property type="match status" value="1"/>
</dbReference>
<dbReference type="InterPro" id="IPR012947">
    <property type="entry name" value="tRNA_SAD"/>
</dbReference>
<dbReference type="Proteomes" id="UP001162131">
    <property type="component" value="Unassembled WGS sequence"/>
</dbReference>
<dbReference type="Gene3D" id="3.30.980.10">
    <property type="entry name" value="Threonyl-trna Synthetase, Chain A, domain 2"/>
    <property type="match status" value="1"/>
</dbReference>
<feature type="domain" description="Threonyl/alanyl tRNA synthetase SAD" evidence="4">
    <location>
        <begin position="221"/>
        <end position="249"/>
    </location>
</feature>
<evidence type="ECO:0000313" key="6">
    <source>
        <dbReference type="Proteomes" id="UP001162131"/>
    </source>
</evidence>
<evidence type="ECO:0000256" key="2">
    <source>
        <dbReference type="ARBA" id="ARBA00008429"/>
    </source>
</evidence>
<evidence type="ECO:0000259" key="4">
    <source>
        <dbReference type="Pfam" id="PF07973"/>
    </source>
</evidence>
<dbReference type="GO" id="GO:0006419">
    <property type="term" value="P:alanyl-tRNA aminoacylation"/>
    <property type="evidence" value="ECO:0007669"/>
    <property type="project" value="InterPro"/>
</dbReference>
<dbReference type="InterPro" id="IPR018164">
    <property type="entry name" value="Ala-tRNA-synth_IIc_N"/>
</dbReference>